<proteinExistence type="predicted"/>
<organism evidence="2 3">
    <name type="scientific">Elaeophora elaphi</name>
    <dbReference type="NCBI Taxonomy" id="1147741"/>
    <lineage>
        <taxon>Eukaryota</taxon>
        <taxon>Metazoa</taxon>
        <taxon>Ecdysozoa</taxon>
        <taxon>Nematoda</taxon>
        <taxon>Chromadorea</taxon>
        <taxon>Rhabditida</taxon>
        <taxon>Spirurina</taxon>
        <taxon>Spiruromorpha</taxon>
        <taxon>Filarioidea</taxon>
        <taxon>Onchocercidae</taxon>
        <taxon>Elaeophora</taxon>
    </lineage>
</organism>
<accession>A0A0R3S0P4</accession>
<reference evidence="3" key="1">
    <citation type="submission" date="2017-02" db="UniProtKB">
        <authorList>
            <consortium name="WormBaseParasite"/>
        </authorList>
    </citation>
    <scope>IDENTIFICATION</scope>
</reference>
<dbReference type="WBParaSite" id="EEL_0000820401-mRNA-1">
    <property type="protein sequence ID" value="EEL_0000820401-mRNA-1"/>
    <property type="gene ID" value="EEL_0000820401"/>
</dbReference>
<dbReference type="Gene3D" id="2.10.80.10">
    <property type="entry name" value="Lipase, subunit A"/>
    <property type="match status" value="1"/>
</dbReference>
<sequence length="373" mass="43115">MVSSLPASSLLQSNGHCLLLFLTICFMTSGHFLSSNVYQQHHSNRRYQQQQEKYHYFPNLSPAVSQLHFQPHKHVIIRRASLPQKQQHSPYAKDYSTTPPAIALMKKIDMLQIDEELKALKKKRKRLRQLREEVRELSDHLKSKRTFSKSKLLFGPETSNSDLLAKHKMKEAHVRWRKQITTRVKAIMKRLKRLENEMKTERNFTKERKKLAKRLPLVPLNFHALPSSPHTLLITTTKNVKIKRLHSSINQSKNGESGGICLGHNDCKPGLCCHRISSMDANSSIASTVSLCYQYMLKDGELCEDSCQCEAQLHCFRSSNQLKSGKSMAKSKRNMVLLYLTYYSNEWLNLYLLSVSLHILCSIVRNLQEGFHQ</sequence>
<feature type="coiled-coil region" evidence="1">
    <location>
        <begin position="177"/>
        <end position="208"/>
    </location>
</feature>
<keyword evidence="2" id="KW-1185">Reference proteome</keyword>
<name>A0A0R3S0P4_9BILA</name>
<feature type="coiled-coil region" evidence="1">
    <location>
        <begin position="110"/>
        <end position="144"/>
    </location>
</feature>
<dbReference type="Proteomes" id="UP000050640">
    <property type="component" value="Unplaced"/>
</dbReference>
<protein>
    <submittedName>
        <fullName evidence="3">PAPA-1 domain-containing protein</fullName>
    </submittedName>
</protein>
<keyword evidence="1" id="KW-0175">Coiled coil</keyword>
<evidence type="ECO:0000256" key="1">
    <source>
        <dbReference type="SAM" id="Coils"/>
    </source>
</evidence>
<dbReference type="AlphaFoldDB" id="A0A0R3S0P4"/>
<evidence type="ECO:0000313" key="3">
    <source>
        <dbReference type="WBParaSite" id="EEL_0000820401-mRNA-1"/>
    </source>
</evidence>
<evidence type="ECO:0000313" key="2">
    <source>
        <dbReference type="Proteomes" id="UP000050640"/>
    </source>
</evidence>